<keyword evidence="1" id="KW-0175">Coiled coil</keyword>
<feature type="coiled-coil region" evidence="1">
    <location>
        <begin position="289"/>
        <end position="568"/>
    </location>
</feature>
<feature type="domain" description="DUF4332" evidence="2">
    <location>
        <begin position="766"/>
        <end position="886"/>
    </location>
</feature>
<comment type="caution">
    <text evidence="3">The sequence shown here is derived from an EMBL/GenBank/DDBJ whole genome shotgun (WGS) entry which is preliminary data.</text>
</comment>
<dbReference type="Gene3D" id="1.10.150.20">
    <property type="entry name" value="5' to 3' exonuclease, C-terminal subdomain"/>
    <property type="match status" value="1"/>
</dbReference>
<feature type="coiled-coil region" evidence="1">
    <location>
        <begin position="597"/>
        <end position="659"/>
    </location>
</feature>
<dbReference type="Proteomes" id="UP000885750">
    <property type="component" value="Unassembled WGS sequence"/>
</dbReference>
<dbReference type="EMBL" id="DRMS01000139">
    <property type="protein sequence ID" value="HFC91818.1"/>
    <property type="molecule type" value="Genomic_DNA"/>
</dbReference>
<organism evidence="3">
    <name type="scientific">Leucothrix mucor</name>
    <dbReference type="NCBI Taxonomy" id="45248"/>
    <lineage>
        <taxon>Bacteria</taxon>
        <taxon>Pseudomonadati</taxon>
        <taxon>Pseudomonadota</taxon>
        <taxon>Gammaproteobacteria</taxon>
        <taxon>Thiotrichales</taxon>
        <taxon>Thiotrichaceae</taxon>
        <taxon>Leucothrix</taxon>
    </lineage>
</organism>
<evidence type="ECO:0000256" key="1">
    <source>
        <dbReference type="SAM" id="Coils"/>
    </source>
</evidence>
<dbReference type="Pfam" id="PF14229">
    <property type="entry name" value="DUF4332"/>
    <property type="match status" value="1"/>
</dbReference>
<dbReference type="InterPro" id="IPR025567">
    <property type="entry name" value="DUF4332"/>
</dbReference>
<reference evidence="3" key="1">
    <citation type="journal article" date="2020" name="mSystems">
        <title>Genome- and Community-Level Interaction Insights into Carbon Utilization and Element Cycling Functions of Hydrothermarchaeota in Hydrothermal Sediment.</title>
        <authorList>
            <person name="Zhou Z."/>
            <person name="Liu Y."/>
            <person name="Xu W."/>
            <person name="Pan J."/>
            <person name="Luo Z.H."/>
            <person name="Li M."/>
        </authorList>
    </citation>
    <scope>NUCLEOTIDE SEQUENCE [LARGE SCALE GENOMIC DNA]</scope>
    <source>
        <strain evidence="3">HyVt-493</strain>
    </source>
</reference>
<accession>A0A7V2T1F5</accession>
<sequence>MNYLMWQLWLCLLVALLLGTALGWLLRGGGKKKISNIVDEWSQRFELVEEERDLFAIKAQDNSRLTDENKSLLGRLRSMESGANLASEVLNENKSRLDKADLKLSKMKSLLEQRDFEIDALEERLDKANNIDGTSEIKSLTNDADAGLRIELQSKTDELEVLTKDYQAAKEDAEIMRTQLDEYEKTNRKLLDKENETGKSLSVAEKINSENKKKNAETQHQLEITDKKNQKLINNLNDLSEKLARADKKSTDDTRKIEEITSLYEQNIANFRTFKSQIMQSGSDLRADLSNKKELCKNLEQSLHSIKEEAKVNADQVISVQNLLKTKEKENNELLVAKQELQMALSAAKNISMRHEEKIAESQVEKAQLTNKLHANKEKELVSENELKVMQGLLIAYEKGNQDLLDEESQLEEELSALKAEKIESKDVVSTYESKLEKLNNELETSKEKSLVDANELKIMQGLLVAHEKGNQDLADKESQLEEELSALKAEEIENKGVISKYEFKLKKLNNELDASQKKGLVDADELKVMQDLLAAHEKGNQDFLDKENQLQKALSDLEAEAPKKKQKISQDNAKIKTLKENLKVSIKKEQSACDEIEMMQALVEAYKKGNQDLTEKEDELQQALSIAKKIANNYKDELERKNKETQQTELDLNKIRRQLKAQDTQVGQIKALMHTYEKNATDMINKQSLLKTKSSGYKQENKQLKNILKNKDKQIQSLQFTSGNTSSTMVISEVPIQKPQVATLVDNYQTINKSATRYNIEEIDGIGKGFGKRLRKIGIQTTTDLLEKCRHDNSYAKHIAKAMNQSEKTVEIWLKMADLLRVDGIDGKYAELLYLSGVNSSTELAASDMSKVRAKMKNIVKNQHHTKKTPTKKMISKWIALAQKLDG</sequence>
<name>A0A7V2T1F5_LEUMU</name>
<feature type="coiled-coil region" evidence="1">
    <location>
        <begin position="111"/>
        <end position="249"/>
    </location>
</feature>
<evidence type="ECO:0000259" key="2">
    <source>
        <dbReference type="Pfam" id="PF14229"/>
    </source>
</evidence>
<dbReference type="AlphaFoldDB" id="A0A7V2T1F5"/>
<proteinExistence type="predicted"/>
<gene>
    <name evidence="3" type="ORF">ENJ51_03310</name>
</gene>
<protein>
    <submittedName>
        <fullName evidence="3">DUF4332 domain-containing protein</fullName>
    </submittedName>
</protein>
<evidence type="ECO:0000313" key="3">
    <source>
        <dbReference type="EMBL" id="HFC91818.1"/>
    </source>
</evidence>